<evidence type="ECO:0000313" key="2">
    <source>
        <dbReference type="Proteomes" id="UP000460412"/>
    </source>
</evidence>
<sequence length="105" mass="11949">MITVDADPYKYERYSSLEPWVWDTFCFEDGIIREYKDLEVNGTMTLLIPGRRKKVVPVFDCSSAMSLGYGGQTYYLPAGRSKLLDLQLGAGGAFPDIPREWEGER</sequence>
<comment type="caution">
    <text evidence="1">The sequence shown here is derived from an EMBL/GenBank/DDBJ whole genome shotgun (WGS) entry which is preliminary data.</text>
</comment>
<dbReference type="Proteomes" id="UP000460412">
    <property type="component" value="Unassembled WGS sequence"/>
</dbReference>
<evidence type="ECO:0000313" key="1">
    <source>
        <dbReference type="EMBL" id="MXP77225.1"/>
    </source>
</evidence>
<keyword evidence="2" id="KW-1185">Reference proteome</keyword>
<organism evidence="1 2">
    <name type="scientific">Sporofaciens musculi</name>
    <dbReference type="NCBI Taxonomy" id="2681861"/>
    <lineage>
        <taxon>Bacteria</taxon>
        <taxon>Bacillati</taxon>
        <taxon>Bacillota</taxon>
        <taxon>Clostridia</taxon>
        <taxon>Lachnospirales</taxon>
        <taxon>Lachnospiraceae</taxon>
        <taxon>Sporofaciens</taxon>
    </lineage>
</organism>
<protein>
    <submittedName>
        <fullName evidence="1">Uncharacterized protein</fullName>
    </submittedName>
</protein>
<accession>A0A7X3MJ36</accession>
<dbReference type="EMBL" id="WUQX01000001">
    <property type="protein sequence ID" value="MXP77225.1"/>
    <property type="molecule type" value="Genomic_DNA"/>
</dbReference>
<dbReference type="AlphaFoldDB" id="A0A7X3MJ36"/>
<dbReference type="RefSeq" id="WP_159752371.1">
    <property type="nucleotide sequence ID" value="NZ_WUQX01000001.1"/>
</dbReference>
<proteinExistence type="predicted"/>
<name>A0A7X3MJ36_9FIRM</name>
<reference evidence="1 2" key="1">
    <citation type="submission" date="2019-12" db="EMBL/GenBank/DDBJ databases">
        <title>Sporaefaciens musculi gen. nov., sp. nov., a novel bacterium isolated from the caecum of an obese mouse.</title>
        <authorList>
            <person name="Rasmussen T.S."/>
            <person name="Streidl T."/>
            <person name="Hitch T.C.A."/>
            <person name="Wortmann E."/>
            <person name="Deptula P."/>
            <person name="Hansen M."/>
            <person name="Nielsen D.S."/>
            <person name="Clavel T."/>
            <person name="Vogensen F.K."/>
        </authorList>
    </citation>
    <scope>NUCLEOTIDE SEQUENCE [LARGE SCALE GENOMIC DNA]</scope>
    <source>
        <strain evidence="1 2">WCA-9-b2</strain>
    </source>
</reference>
<gene>
    <name evidence="1" type="ORF">GN277_18135</name>
</gene>